<dbReference type="Pfam" id="PF13231">
    <property type="entry name" value="PMT_2"/>
    <property type="match status" value="1"/>
</dbReference>
<feature type="transmembrane region" description="Helical" evidence="8">
    <location>
        <begin position="12"/>
        <end position="31"/>
    </location>
</feature>
<evidence type="ECO:0000256" key="5">
    <source>
        <dbReference type="ARBA" id="ARBA00022692"/>
    </source>
</evidence>
<evidence type="ECO:0000256" key="1">
    <source>
        <dbReference type="ARBA" id="ARBA00004651"/>
    </source>
</evidence>
<keyword evidence="2" id="KW-1003">Cell membrane</keyword>
<dbReference type="OrthoDB" id="224989at2"/>
<feature type="transmembrane region" description="Helical" evidence="8">
    <location>
        <begin position="111"/>
        <end position="129"/>
    </location>
</feature>
<comment type="subcellular location">
    <subcellularLocation>
        <location evidence="1">Cell membrane</location>
        <topology evidence="1">Multi-pass membrane protein</topology>
    </subcellularLocation>
</comment>
<dbReference type="GO" id="GO:0005886">
    <property type="term" value="C:plasma membrane"/>
    <property type="evidence" value="ECO:0007669"/>
    <property type="project" value="UniProtKB-SubCell"/>
</dbReference>
<feature type="transmembrane region" description="Helical" evidence="8">
    <location>
        <begin position="162"/>
        <end position="180"/>
    </location>
</feature>
<proteinExistence type="predicted"/>
<evidence type="ECO:0000313" key="10">
    <source>
        <dbReference type="EMBL" id="QDT20919.1"/>
    </source>
</evidence>
<evidence type="ECO:0000256" key="8">
    <source>
        <dbReference type="SAM" id="Phobius"/>
    </source>
</evidence>
<dbReference type="Proteomes" id="UP000320421">
    <property type="component" value="Chromosome"/>
</dbReference>
<keyword evidence="3 10" id="KW-0328">Glycosyltransferase</keyword>
<evidence type="ECO:0000256" key="2">
    <source>
        <dbReference type="ARBA" id="ARBA00022475"/>
    </source>
</evidence>
<dbReference type="RefSeq" id="WP_145184413.1">
    <property type="nucleotide sequence ID" value="NZ_CP036266.1"/>
</dbReference>
<feature type="transmembrane region" description="Helical" evidence="8">
    <location>
        <begin position="135"/>
        <end position="155"/>
    </location>
</feature>
<feature type="transmembrane region" description="Helical" evidence="8">
    <location>
        <begin position="334"/>
        <end position="365"/>
    </location>
</feature>
<feature type="transmembrane region" description="Helical" evidence="8">
    <location>
        <begin position="451"/>
        <end position="470"/>
    </location>
</feature>
<protein>
    <submittedName>
        <fullName evidence="10">Dolichyl-phosphate-mannose-protein mannosyltransferase</fullName>
    </submittedName>
</protein>
<accession>A0A517PNH2</accession>
<feature type="transmembrane region" description="Helical" evidence="8">
    <location>
        <begin position="186"/>
        <end position="219"/>
    </location>
</feature>
<keyword evidence="7 8" id="KW-0472">Membrane</keyword>
<dbReference type="GO" id="GO:0016763">
    <property type="term" value="F:pentosyltransferase activity"/>
    <property type="evidence" value="ECO:0007669"/>
    <property type="project" value="TreeGrafter"/>
</dbReference>
<name>A0A517PNH2_9PLAN</name>
<dbReference type="GO" id="GO:0009103">
    <property type="term" value="P:lipopolysaccharide biosynthetic process"/>
    <property type="evidence" value="ECO:0007669"/>
    <property type="project" value="UniProtKB-ARBA"/>
</dbReference>
<feature type="transmembrane region" description="Helical" evidence="8">
    <location>
        <begin position="239"/>
        <end position="263"/>
    </location>
</feature>
<keyword evidence="11" id="KW-1185">Reference proteome</keyword>
<keyword evidence="5 8" id="KW-0812">Transmembrane</keyword>
<evidence type="ECO:0000259" key="9">
    <source>
        <dbReference type="Pfam" id="PF13231"/>
    </source>
</evidence>
<dbReference type="PANTHER" id="PTHR33908">
    <property type="entry name" value="MANNOSYLTRANSFERASE YKCB-RELATED"/>
    <property type="match status" value="1"/>
</dbReference>
<dbReference type="PANTHER" id="PTHR33908:SF11">
    <property type="entry name" value="MEMBRANE PROTEIN"/>
    <property type="match status" value="1"/>
</dbReference>
<sequence>MTAPVSRPANSMSMRILVWGTPLFFSLLILVQTGAFRTVKSPTFDETFYLSAALQTVHQGELDQRLPRKGVAPLPILLNYYPAVWATGGVSRAFIWKGELTDPPLINRARLMNALLVGISSMLVVYLWLYRRRGYLAGLLGAALLVFSPVMLAHFSLATTDSCFTLMALLALAALTGYWKRPLIRTLFWVALTVALAISAKYSGIFLLPCVLVVVILAAAQQQLKGVSPSQLWKLCQRVIVVFTLFLLLMIPFTWAFHLFAFAGPLKAVPYARTQDDSPWIRILGRGTTAQKIMELAHRELQSPAPLWGILHQIEHNSEGHPAYLHGEVSLDGWWYYFLLVWLWKSTPVELVFTVLTLILIPFLWQPARKNLLPILARDQTEAPSTEDETSETAPTPHAPCVWLLAGAVLLTLALMSRLNLGQRYLLIFYPLLILFTVDQIWPWLQKKKAVLYLFCGGCILFQIIALQTVRPHYLSYFNRLAGGPESGYQYLLDSNLDWGQDLPAARAALEELSPADRERCLICYFGTALPESYGIKAFNMRERMPTNPEDWKYLVISANYLQGLYSGKDPYQDFRSLIPLKRVGYSMFLFDLQSPEARQALETVIQVSIEMRKEYEQRVKAQSQAEEDEPGQR</sequence>
<evidence type="ECO:0000256" key="6">
    <source>
        <dbReference type="ARBA" id="ARBA00022989"/>
    </source>
</evidence>
<organism evidence="10 11">
    <name type="scientific">Gimesia chilikensis</name>
    <dbReference type="NCBI Taxonomy" id="2605989"/>
    <lineage>
        <taxon>Bacteria</taxon>
        <taxon>Pseudomonadati</taxon>
        <taxon>Planctomycetota</taxon>
        <taxon>Planctomycetia</taxon>
        <taxon>Planctomycetales</taxon>
        <taxon>Planctomycetaceae</taxon>
        <taxon>Gimesia</taxon>
    </lineage>
</organism>
<dbReference type="InterPro" id="IPR038731">
    <property type="entry name" value="RgtA/B/C-like"/>
</dbReference>
<gene>
    <name evidence="10" type="ORF">HG66A1_27100</name>
</gene>
<dbReference type="GO" id="GO:0006493">
    <property type="term" value="P:protein O-linked glycosylation"/>
    <property type="evidence" value="ECO:0007669"/>
    <property type="project" value="InterPro"/>
</dbReference>
<dbReference type="InterPro" id="IPR050297">
    <property type="entry name" value="LipidA_mod_glycosyltrf_83"/>
</dbReference>
<keyword evidence="6 8" id="KW-1133">Transmembrane helix</keyword>
<evidence type="ECO:0000313" key="11">
    <source>
        <dbReference type="Proteomes" id="UP000320421"/>
    </source>
</evidence>
<evidence type="ECO:0000256" key="7">
    <source>
        <dbReference type="ARBA" id="ARBA00023136"/>
    </source>
</evidence>
<evidence type="ECO:0000256" key="3">
    <source>
        <dbReference type="ARBA" id="ARBA00022676"/>
    </source>
</evidence>
<dbReference type="AlphaFoldDB" id="A0A517PNH2"/>
<dbReference type="GO" id="GO:0000030">
    <property type="term" value="F:mannosyltransferase activity"/>
    <property type="evidence" value="ECO:0007669"/>
    <property type="project" value="InterPro"/>
</dbReference>
<dbReference type="EMBL" id="CP036266">
    <property type="protein sequence ID" value="QDT20919.1"/>
    <property type="molecule type" value="Genomic_DNA"/>
</dbReference>
<feature type="domain" description="Glycosyltransferase RgtA/B/C/D-like" evidence="9">
    <location>
        <begin position="114"/>
        <end position="225"/>
    </location>
</feature>
<evidence type="ECO:0000256" key="4">
    <source>
        <dbReference type="ARBA" id="ARBA00022679"/>
    </source>
</evidence>
<reference evidence="10 11" key="1">
    <citation type="submission" date="2019-02" db="EMBL/GenBank/DDBJ databases">
        <title>Deep-cultivation of Planctomycetes and their phenomic and genomic characterization uncovers novel biology.</title>
        <authorList>
            <person name="Wiegand S."/>
            <person name="Jogler M."/>
            <person name="Boedeker C."/>
            <person name="Pinto D."/>
            <person name="Vollmers J."/>
            <person name="Rivas-Marin E."/>
            <person name="Kohn T."/>
            <person name="Peeters S.H."/>
            <person name="Heuer A."/>
            <person name="Rast P."/>
            <person name="Oberbeckmann S."/>
            <person name="Bunk B."/>
            <person name="Jeske O."/>
            <person name="Meyerdierks A."/>
            <person name="Storesund J.E."/>
            <person name="Kallscheuer N."/>
            <person name="Luecker S."/>
            <person name="Lage O.M."/>
            <person name="Pohl T."/>
            <person name="Merkel B.J."/>
            <person name="Hornburger P."/>
            <person name="Mueller R.-W."/>
            <person name="Bruemmer F."/>
            <person name="Labrenz M."/>
            <person name="Spormann A.M."/>
            <person name="Op den Camp H."/>
            <person name="Overmann J."/>
            <person name="Amann R."/>
            <person name="Jetten M.S.M."/>
            <person name="Mascher T."/>
            <person name="Medema M.H."/>
            <person name="Devos D.P."/>
            <person name="Kaster A.-K."/>
            <person name="Ovreas L."/>
            <person name="Rohde M."/>
            <person name="Galperin M.Y."/>
            <person name="Jogler C."/>
        </authorList>
    </citation>
    <scope>NUCLEOTIDE SEQUENCE [LARGE SCALE GENOMIC DNA]</scope>
    <source>
        <strain evidence="10 11">HG66A1</strain>
    </source>
</reference>
<feature type="transmembrane region" description="Helical" evidence="8">
    <location>
        <begin position="425"/>
        <end position="445"/>
    </location>
</feature>
<keyword evidence="4 10" id="KW-0808">Transferase</keyword>